<sequence>MNAQVPQAPARQQKAFLPLEQLCQWESRSPGRTWLVQPLKNGEVKTFTWGEGLAQVRKLAEHLQKTYAPGSRIALLSKNSAWWFIADFAIWAAGHVSVPIYPSLTGDSVRQVLELSGASALIVGKLDDWESMAGGVPAELPMIRLPEAAPSRGEEYEALLGRYSGLSGELRRDGADLATIIYTSGTTGVPKGVMHSFLNMAKATRVLIEQVQATPEDRLISYLPTAHVADRLLSQLLSVGCGCRVFFCEALETFARDLQRARPTIFLSVPRLWLKFQMAVQARQPQEKLDRLLSLPLIGALVRRKIRKALGLDAVRVAMSGTAPLSAEVIHWYRRLGIEILEGYGMTENFAVSHGNAVGHSLPGSVGVPQAGVSVKLDEKGEVLVKSPCLMLGYYNDPERTREAVTEDGYLRTGDLGSIDAQNRLTLTGRAKEQFKTSKGKYVAPAPIENALNNHPKVEASLVAGLGFAQPFALLMLAAGEWERCRAAAQEREALSRSLEAMRLEINARLDPHERLDFLVVVPEQWNIANGFLTPTLKIKRAEVEKFYGTQFPVWSAQRRGVVWAQ</sequence>
<keyword evidence="1" id="KW-0547">Nucleotide-binding</keyword>
<dbReference type="GO" id="GO:0005524">
    <property type="term" value="F:ATP binding"/>
    <property type="evidence" value="ECO:0007669"/>
    <property type="project" value="UniProtKB-KW"/>
</dbReference>
<dbReference type="Gene3D" id="3.30.300.30">
    <property type="match status" value="1"/>
</dbReference>
<dbReference type="PANTHER" id="PTHR43272:SF33">
    <property type="entry name" value="AMP-BINDING DOMAIN-CONTAINING PROTEIN-RELATED"/>
    <property type="match status" value="1"/>
</dbReference>
<dbReference type="GO" id="GO:0004467">
    <property type="term" value="F:long-chain fatty acid-CoA ligase activity"/>
    <property type="evidence" value="ECO:0007669"/>
    <property type="project" value="UniProtKB-EC"/>
</dbReference>
<dbReference type="RefSeq" id="WP_093283858.1">
    <property type="nucleotide sequence ID" value="NZ_FOFS01000004.1"/>
</dbReference>
<dbReference type="GO" id="GO:0016020">
    <property type="term" value="C:membrane"/>
    <property type="evidence" value="ECO:0007669"/>
    <property type="project" value="TreeGrafter"/>
</dbReference>
<name>A0A1H9DLU2_9GAMM</name>
<protein>
    <submittedName>
        <fullName evidence="5">Long-chain acyl-CoA synthetase</fullName>
    </submittedName>
</protein>
<dbReference type="InterPro" id="IPR042099">
    <property type="entry name" value="ANL_N_sf"/>
</dbReference>
<evidence type="ECO:0000313" key="5">
    <source>
        <dbReference type="EMBL" id="SEQ13688.1"/>
    </source>
</evidence>
<dbReference type="EMBL" id="FOFS01000004">
    <property type="protein sequence ID" value="SEQ13688.1"/>
    <property type="molecule type" value="Genomic_DNA"/>
</dbReference>
<evidence type="ECO:0000256" key="2">
    <source>
        <dbReference type="ARBA" id="ARBA00022840"/>
    </source>
</evidence>
<evidence type="ECO:0000256" key="1">
    <source>
        <dbReference type="ARBA" id="ARBA00022741"/>
    </source>
</evidence>
<evidence type="ECO:0000259" key="4">
    <source>
        <dbReference type="Pfam" id="PF00501"/>
    </source>
</evidence>
<organism evidence="5 6">
    <name type="scientific">Solimonas aquatica</name>
    <dbReference type="NCBI Taxonomy" id="489703"/>
    <lineage>
        <taxon>Bacteria</taxon>
        <taxon>Pseudomonadati</taxon>
        <taxon>Pseudomonadota</taxon>
        <taxon>Gammaproteobacteria</taxon>
        <taxon>Nevskiales</taxon>
        <taxon>Nevskiaceae</taxon>
        <taxon>Solimonas</taxon>
    </lineage>
</organism>
<gene>
    <name evidence="5" type="ORF">SAMN04488038_10466</name>
</gene>
<dbReference type="InterPro" id="IPR020845">
    <property type="entry name" value="AMP-binding_CS"/>
</dbReference>
<accession>A0A1H9DLU2</accession>
<keyword evidence="6" id="KW-1185">Reference proteome</keyword>
<reference evidence="5 6" key="1">
    <citation type="submission" date="2016-10" db="EMBL/GenBank/DDBJ databases">
        <authorList>
            <person name="de Groot N.N."/>
        </authorList>
    </citation>
    <scope>NUCLEOTIDE SEQUENCE [LARGE SCALE GENOMIC DNA]</scope>
    <source>
        <strain evidence="5 6">DSM 25927</strain>
    </source>
</reference>
<dbReference type="OrthoDB" id="9803968at2"/>
<keyword evidence="2" id="KW-0067">ATP-binding</keyword>
<dbReference type="PROSITE" id="PS00455">
    <property type="entry name" value="AMP_BINDING"/>
    <property type="match status" value="1"/>
</dbReference>
<dbReference type="InterPro" id="IPR000873">
    <property type="entry name" value="AMP-dep_synth/lig_dom"/>
</dbReference>
<feature type="domain" description="AMP-dependent synthetase/ligase" evidence="4">
    <location>
        <begin position="27"/>
        <end position="395"/>
    </location>
</feature>
<dbReference type="STRING" id="489703.SAMN04488038_10466"/>
<dbReference type="Pfam" id="PF00501">
    <property type="entry name" value="AMP-binding"/>
    <property type="match status" value="1"/>
</dbReference>
<proteinExistence type="predicted"/>
<dbReference type="AlphaFoldDB" id="A0A1H9DLU2"/>
<dbReference type="Gene3D" id="3.40.50.12780">
    <property type="entry name" value="N-terminal domain of ligase-like"/>
    <property type="match status" value="1"/>
</dbReference>
<dbReference type="InterPro" id="IPR045851">
    <property type="entry name" value="AMP-bd_C_sf"/>
</dbReference>
<dbReference type="Proteomes" id="UP000199233">
    <property type="component" value="Unassembled WGS sequence"/>
</dbReference>
<evidence type="ECO:0000313" key="6">
    <source>
        <dbReference type="Proteomes" id="UP000199233"/>
    </source>
</evidence>
<comment type="catalytic activity">
    <reaction evidence="3">
        <text>a long-chain fatty acid + ATP + CoA = a long-chain fatty acyl-CoA + AMP + diphosphate</text>
        <dbReference type="Rhea" id="RHEA:15421"/>
        <dbReference type="ChEBI" id="CHEBI:30616"/>
        <dbReference type="ChEBI" id="CHEBI:33019"/>
        <dbReference type="ChEBI" id="CHEBI:57287"/>
        <dbReference type="ChEBI" id="CHEBI:57560"/>
        <dbReference type="ChEBI" id="CHEBI:83139"/>
        <dbReference type="ChEBI" id="CHEBI:456215"/>
        <dbReference type="EC" id="6.2.1.3"/>
    </reaction>
    <physiologicalReaction direction="left-to-right" evidence="3">
        <dbReference type="Rhea" id="RHEA:15422"/>
    </physiologicalReaction>
</comment>
<dbReference type="SUPFAM" id="SSF56801">
    <property type="entry name" value="Acetyl-CoA synthetase-like"/>
    <property type="match status" value="1"/>
</dbReference>
<dbReference type="PANTHER" id="PTHR43272">
    <property type="entry name" value="LONG-CHAIN-FATTY-ACID--COA LIGASE"/>
    <property type="match status" value="1"/>
</dbReference>
<evidence type="ECO:0000256" key="3">
    <source>
        <dbReference type="ARBA" id="ARBA00024484"/>
    </source>
</evidence>
<dbReference type="Pfam" id="PF23562">
    <property type="entry name" value="AMP-binding_C_3"/>
    <property type="match status" value="1"/>
</dbReference>